<name>A0ABP9N7K4_9HYPH</name>
<accession>A0ABP9N7K4</accession>
<evidence type="ECO:0000313" key="2">
    <source>
        <dbReference type="Proteomes" id="UP001500864"/>
    </source>
</evidence>
<evidence type="ECO:0000313" key="1">
    <source>
        <dbReference type="EMBL" id="GAA5111237.1"/>
    </source>
</evidence>
<keyword evidence="2" id="KW-1185">Reference proteome</keyword>
<gene>
    <name evidence="1" type="ORF">GCM10023261_15360</name>
</gene>
<protein>
    <recommendedName>
        <fullName evidence="3">Transposase</fullName>
    </recommendedName>
</protein>
<organism evidence="1 2">
    <name type="scientific">Bartonella jaculi</name>
    <dbReference type="NCBI Taxonomy" id="686226"/>
    <lineage>
        <taxon>Bacteria</taxon>
        <taxon>Pseudomonadati</taxon>
        <taxon>Pseudomonadota</taxon>
        <taxon>Alphaproteobacteria</taxon>
        <taxon>Hyphomicrobiales</taxon>
        <taxon>Bartonellaceae</taxon>
        <taxon>Bartonella</taxon>
    </lineage>
</organism>
<proteinExistence type="predicted"/>
<dbReference type="Proteomes" id="UP001500864">
    <property type="component" value="Unassembled WGS sequence"/>
</dbReference>
<dbReference type="EMBL" id="BAABIZ010000031">
    <property type="protein sequence ID" value="GAA5111237.1"/>
    <property type="molecule type" value="Genomic_DNA"/>
</dbReference>
<sequence>MADENRLIKLGIKLTYQEKLIDAFFCAVINQSKSLHEISKEFNVLTRQISD</sequence>
<reference evidence="2" key="1">
    <citation type="journal article" date="2019" name="Int. J. Syst. Evol. Microbiol.">
        <title>The Global Catalogue of Microorganisms (GCM) 10K type strain sequencing project: providing services to taxonomists for standard genome sequencing and annotation.</title>
        <authorList>
            <consortium name="The Broad Institute Genomics Platform"/>
            <consortium name="The Broad Institute Genome Sequencing Center for Infectious Disease"/>
            <person name="Wu L."/>
            <person name="Ma J."/>
        </authorList>
    </citation>
    <scope>NUCLEOTIDE SEQUENCE [LARGE SCALE GENOMIC DNA]</scope>
    <source>
        <strain evidence="2">JCM 17712</strain>
    </source>
</reference>
<comment type="caution">
    <text evidence="1">The sequence shown here is derived from an EMBL/GenBank/DDBJ whole genome shotgun (WGS) entry which is preliminary data.</text>
</comment>
<evidence type="ECO:0008006" key="3">
    <source>
        <dbReference type="Google" id="ProtNLM"/>
    </source>
</evidence>
<dbReference type="RefSeq" id="WP_345117205.1">
    <property type="nucleotide sequence ID" value="NZ_BAABIZ010000031.1"/>
</dbReference>